<protein>
    <recommendedName>
        <fullName evidence="1">ATP-dependent Clp protease adapter protein ClpS</fullName>
    </recommendedName>
</protein>
<feature type="domain" description="Adaptor protein ClpS core" evidence="2">
    <location>
        <begin position="176"/>
        <end position="249"/>
    </location>
</feature>
<comment type="caution">
    <text evidence="3">The sequence shown here is derived from an EMBL/GenBank/DDBJ whole genome shotgun (WGS) entry which is preliminary data.</text>
</comment>
<dbReference type="Gene3D" id="3.30.1390.10">
    <property type="match status" value="1"/>
</dbReference>
<dbReference type="Gene3D" id="1.10.1780.10">
    <property type="entry name" value="Clp, N-terminal domain"/>
    <property type="match status" value="1"/>
</dbReference>
<keyword evidence="3" id="KW-0645">Protease</keyword>
<keyword evidence="4" id="KW-1185">Reference proteome</keyword>
<comment type="subunit">
    <text evidence="1">Binds to the N-terminal domain of the chaperone ClpA.</text>
</comment>
<dbReference type="SUPFAM" id="SSF81923">
    <property type="entry name" value="Double Clp-N motif"/>
    <property type="match status" value="1"/>
</dbReference>
<name>A0A4V3DYU9_9HYPH</name>
<accession>A0A4V3DYU9</accession>
<comment type="similarity">
    <text evidence="1">Belongs to the ClpS family.</text>
</comment>
<evidence type="ECO:0000259" key="2">
    <source>
        <dbReference type="Pfam" id="PF02617"/>
    </source>
</evidence>
<dbReference type="SUPFAM" id="SSF54736">
    <property type="entry name" value="ClpS-like"/>
    <property type="match status" value="1"/>
</dbReference>
<dbReference type="HAMAP" id="MF_00302">
    <property type="entry name" value="ClpS"/>
    <property type="match status" value="1"/>
</dbReference>
<dbReference type="GO" id="GO:0030163">
    <property type="term" value="P:protein catabolic process"/>
    <property type="evidence" value="ECO:0007669"/>
    <property type="project" value="InterPro"/>
</dbReference>
<dbReference type="EMBL" id="SNZR01000011">
    <property type="protein sequence ID" value="TDR93989.1"/>
    <property type="molecule type" value="Genomic_DNA"/>
</dbReference>
<dbReference type="Pfam" id="PF02617">
    <property type="entry name" value="ClpS"/>
    <property type="match status" value="1"/>
</dbReference>
<organism evidence="3 4">
    <name type="scientific">Enterovirga rhinocerotis</name>
    <dbReference type="NCBI Taxonomy" id="1339210"/>
    <lineage>
        <taxon>Bacteria</taxon>
        <taxon>Pseudomonadati</taxon>
        <taxon>Pseudomonadota</taxon>
        <taxon>Alphaproteobacteria</taxon>
        <taxon>Hyphomicrobiales</taxon>
        <taxon>Methylobacteriaceae</taxon>
        <taxon>Enterovirga</taxon>
    </lineage>
</organism>
<dbReference type="InterPro" id="IPR036628">
    <property type="entry name" value="Clp_N_dom_sf"/>
</dbReference>
<proteinExistence type="inferred from homology"/>
<evidence type="ECO:0000256" key="1">
    <source>
        <dbReference type="HAMAP-Rule" id="MF_00302"/>
    </source>
</evidence>
<dbReference type="InterPro" id="IPR014719">
    <property type="entry name" value="Ribosomal_bL12_C/ClpS-like"/>
</dbReference>
<gene>
    <name evidence="1" type="primary">clpS</name>
    <name evidence="3" type="ORF">EV668_1258</name>
</gene>
<sequence>MTASAAGRSSPETPWPEGLARLADYAWCRCASPIDLLAMLLDDDDVGPALERSGVSADAMRRAVSVRRAAKRSLAARCSDFIGGLRRRADEPSPEERVVERVLQRAILRAGSSDGQPVRALDLLVAIYDEPEGDAGAILRDAGLERYDLLNAICHGLAKGEADAHLTDAHGVGDARILLHNDKFTPMECVVSALKTLFGKDDEGAVRIMLAAHHDGAAVVGAFDVETARKLVADVTQFGRSHQVALRCTIDRAESIQRGPHAELLT</sequence>
<keyword evidence="3" id="KW-0378">Hydrolase</keyword>
<dbReference type="AlphaFoldDB" id="A0A4V3DYU9"/>
<dbReference type="GO" id="GO:0008233">
    <property type="term" value="F:peptidase activity"/>
    <property type="evidence" value="ECO:0007669"/>
    <property type="project" value="UniProtKB-KW"/>
</dbReference>
<evidence type="ECO:0000313" key="3">
    <source>
        <dbReference type="EMBL" id="TDR93989.1"/>
    </source>
</evidence>
<dbReference type="InterPro" id="IPR022935">
    <property type="entry name" value="ClpS"/>
</dbReference>
<comment type="function">
    <text evidence="1">Involved in the modulation of the specificity of the ClpAP-mediated ATP-dependent protein degradation.</text>
</comment>
<evidence type="ECO:0000313" key="4">
    <source>
        <dbReference type="Proteomes" id="UP000295122"/>
    </source>
</evidence>
<reference evidence="3 4" key="1">
    <citation type="submission" date="2019-03" db="EMBL/GenBank/DDBJ databases">
        <title>Genomic Encyclopedia of Type Strains, Phase IV (KMG-IV): sequencing the most valuable type-strain genomes for metagenomic binning, comparative biology and taxonomic classification.</title>
        <authorList>
            <person name="Goeker M."/>
        </authorList>
    </citation>
    <scope>NUCLEOTIDE SEQUENCE [LARGE SCALE GENOMIC DNA]</scope>
    <source>
        <strain evidence="3 4">DSM 25903</strain>
    </source>
</reference>
<dbReference type="GO" id="GO:0006508">
    <property type="term" value="P:proteolysis"/>
    <property type="evidence" value="ECO:0007669"/>
    <property type="project" value="UniProtKB-UniRule"/>
</dbReference>
<dbReference type="Proteomes" id="UP000295122">
    <property type="component" value="Unassembled WGS sequence"/>
</dbReference>
<dbReference type="InterPro" id="IPR003769">
    <property type="entry name" value="ClpS_core"/>
</dbReference>